<dbReference type="EMBL" id="FOCP01000018">
    <property type="protein sequence ID" value="SEN44014.1"/>
    <property type="molecule type" value="Genomic_DNA"/>
</dbReference>
<reference evidence="1 2" key="1">
    <citation type="submission" date="2016-10" db="EMBL/GenBank/DDBJ databases">
        <authorList>
            <person name="de Groot N.N."/>
        </authorList>
    </citation>
    <scope>NUCLEOTIDE SEQUENCE [LARGE SCALE GENOMIC DNA]</scope>
    <source>
        <strain evidence="1 2">Nm22</strain>
    </source>
</reference>
<organism evidence="1 2">
    <name type="scientific">Nitrosomonas marina</name>
    <dbReference type="NCBI Taxonomy" id="917"/>
    <lineage>
        <taxon>Bacteria</taxon>
        <taxon>Pseudomonadati</taxon>
        <taxon>Pseudomonadota</taxon>
        <taxon>Betaproteobacteria</taxon>
        <taxon>Nitrosomonadales</taxon>
        <taxon>Nitrosomonadaceae</taxon>
        <taxon>Nitrosomonas</taxon>
    </lineage>
</organism>
<evidence type="ECO:0000313" key="2">
    <source>
        <dbReference type="Proteomes" id="UP000199459"/>
    </source>
</evidence>
<dbReference type="AlphaFoldDB" id="A0A1H8GJT6"/>
<protein>
    <submittedName>
        <fullName evidence="1">Uncharacterized protein</fullName>
    </submittedName>
</protein>
<proteinExistence type="predicted"/>
<dbReference type="Proteomes" id="UP000199459">
    <property type="component" value="Unassembled WGS sequence"/>
</dbReference>
<accession>A0A1H8GJT6</accession>
<sequence length="78" mass="9019">MKNTDMRHYKTRKLDAQTIIAALAIIGMIAVTWSDHTNRSEIARAAQQEIVERDLCIEQLEYTILQIFHQPTHGDIEL</sequence>
<evidence type="ECO:0000313" key="1">
    <source>
        <dbReference type="EMBL" id="SEN44014.1"/>
    </source>
</evidence>
<gene>
    <name evidence="1" type="ORF">SAMN05216325_11853</name>
</gene>
<dbReference type="RefSeq" id="WP_090633385.1">
    <property type="nucleotide sequence ID" value="NZ_FOCP01000018.1"/>
</dbReference>
<name>A0A1H8GJT6_9PROT</name>